<evidence type="ECO:0008006" key="7">
    <source>
        <dbReference type="Google" id="ProtNLM"/>
    </source>
</evidence>
<name>A0A2W5SS58_9BACT</name>
<dbReference type="SUPFAM" id="SSF53474">
    <property type="entry name" value="alpha/beta-Hydrolases"/>
    <property type="match status" value="1"/>
</dbReference>
<sequence>MKRVFVVLFAALSACSSTPGPDAGVDVWNNAGPYAVGVKTITVETDGGRVLPVEVWYPAAASARGGTFAVEDFESGAHRETLSSWLAATPERCSPRSALGARDADVFDASPRGLIVFSHCTECFRFSMHSLAARLASHGFVFAAADHVTNTGFDSTAQLNDAFLAVRANDVSAVITAMLEGPLPVDSSRVAVVGHSFGAVTTARVVELDSRVRAGFLIAAPADSPFLNSKGITRIQKPLSWLLAMEDNSISFIGNEFIRENFVKVPRPNWLVEVENAGHWSFSDIAGLGGSYRPGCGDGLRDPDGGAFTYLDNDVARAIAHRTITAWAAFVLDGNEAAKVALGEAQAETHVRAR</sequence>
<feature type="signal peptide" evidence="4">
    <location>
        <begin position="1"/>
        <end position="19"/>
    </location>
</feature>
<comment type="caution">
    <text evidence="5">The sequence shown here is derived from an EMBL/GenBank/DDBJ whole genome shotgun (WGS) entry which is preliminary data.</text>
</comment>
<dbReference type="AlphaFoldDB" id="A0A2W5SS58"/>
<organism evidence="5 6">
    <name type="scientific">Archangium gephyra</name>
    <dbReference type="NCBI Taxonomy" id="48"/>
    <lineage>
        <taxon>Bacteria</taxon>
        <taxon>Pseudomonadati</taxon>
        <taxon>Myxococcota</taxon>
        <taxon>Myxococcia</taxon>
        <taxon>Myxococcales</taxon>
        <taxon>Cystobacterineae</taxon>
        <taxon>Archangiaceae</taxon>
        <taxon>Archangium</taxon>
    </lineage>
</organism>
<dbReference type="InterPro" id="IPR029058">
    <property type="entry name" value="AB_hydrolase_fold"/>
</dbReference>
<feature type="chain" id="PRO_5016030446" description="Alpha/beta hydrolase" evidence="4">
    <location>
        <begin position="20"/>
        <end position="354"/>
    </location>
</feature>
<dbReference type="Pfam" id="PF03403">
    <property type="entry name" value="PAF-AH_p_II"/>
    <property type="match status" value="1"/>
</dbReference>
<dbReference type="PROSITE" id="PS51257">
    <property type="entry name" value="PROKAR_LIPOPROTEIN"/>
    <property type="match status" value="1"/>
</dbReference>
<dbReference type="PANTHER" id="PTHR10272:SF0">
    <property type="entry name" value="PLATELET-ACTIVATING FACTOR ACETYLHYDROLASE"/>
    <property type="match status" value="1"/>
</dbReference>
<keyword evidence="4" id="KW-0732">Signal</keyword>
<evidence type="ECO:0000256" key="2">
    <source>
        <dbReference type="ARBA" id="ARBA00022963"/>
    </source>
</evidence>
<protein>
    <recommendedName>
        <fullName evidence="7">Alpha/beta hydrolase</fullName>
    </recommendedName>
</protein>
<evidence type="ECO:0000313" key="6">
    <source>
        <dbReference type="Proteomes" id="UP000249061"/>
    </source>
</evidence>
<keyword evidence="2" id="KW-0442">Lipid degradation</keyword>
<proteinExistence type="predicted"/>
<reference evidence="5 6" key="1">
    <citation type="submission" date="2017-08" db="EMBL/GenBank/DDBJ databases">
        <title>Infants hospitalized years apart are colonized by the same room-sourced microbial strains.</title>
        <authorList>
            <person name="Brooks B."/>
            <person name="Olm M.R."/>
            <person name="Firek B.A."/>
            <person name="Baker R."/>
            <person name="Thomas B.C."/>
            <person name="Morowitz M.J."/>
            <person name="Banfield J.F."/>
        </authorList>
    </citation>
    <scope>NUCLEOTIDE SEQUENCE [LARGE SCALE GENOMIC DNA]</scope>
    <source>
        <strain evidence="5">S2_003_000_R2_14</strain>
    </source>
</reference>
<gene>
    <name evidence="5" type="ORF">DI536_32220</name>
</gene>
<keyword evidence="1" id="KW-0378">Hydrolase</keyword>
<dbReference type="PANTHER" id="PTHR10272">
    <property type="entry name" value="PLATELET-ACTIVATING FACTOR ACETYLHYDROLASE"/>
    <property type="match status" value="1"/>
</dbReference>
<accession>A0A2W5SS58</accession>
<evidence type="ECO:0000256" key="4">
    <source>
        <dbReference type="SAM" id="SignalP"/>
    </source>
</evidence>
<dbReference type="EMBL" id="QFQP01000044">
    <property type="protein sequence ID" value="PZR05580.1"/>
    <property type="molecule type" value="Genomic_DNA"/>
</dbReference>
<keyword evidence="3" id="KW-0443">Lipid metabolism</keyword>
<dbReference type="GO" id="GO:0003847">
    <property type="term" value="F:1-alkyl-2-acetylglycerophosphocholine esterase activity"/>
    <property type="evidence" value="ECO:0007669"/>
    <property type="project" value="TreeGrafter"/>
</dbReference>
<evidence type="ECO:0000256" key="1">
    <source>
        <dbReference type="ARBA" id="ARBA00022801"/>
    </source>
</evidence>
<dbReference type="Proteomes" id="UP000249061">
    <property type="component" value="Unassembled WGS sequence"/>
</dbReference>
<evidence type="ECO:0000313" key="5">
    <source>
        <dbReference type="EMBL" id="PZR05580.1"/>
    </source>
</evidence>
<dbReference type="GO" id="GO:0016042">
    <property type="term" value="P:lipid catabolic process"/>
    <property type="evidence" value="ECO:0007669"/>
    <property type="project" value="UniProtKB-KW"/>
</dbReference>
<evidence type="ECO:0000256" key="3">
    <source>
        <dbReference type="ARBA" id="ARBA00023098"/>
    </source>
</evidence>
<dbReference type="Gene3D" id="3.40.50.1820">
    <property type="entry name" value="alpha/beta hydrolase"/>
    <property type="match status" value="1"/>
</dbReference>